<keyword evidence="3" id="KW-1185">Reference proteome</keyword>
<evidence type="ECO:0000256" key="1">
    <source>
        <dbReference type="SAM" id="Phobius"/>
    </source>
</evidence>
<organism evidence="2 3">
    <name type="scientific">Streptomyces syringium</name>
    <dbReference type="NCBI Taxonomy" id="76729"/>
    <lineage>
        <taxon>Bacteria</taxon>
        <taxon>Bacillati</taxon>
        <taxon>Actinomycetota</taxon>
        <taxon>Actinomycetes</taxon>
        <taxon>Kitasatosporales</taxon>
        <taxon>Streptomycetaceae</taxon>
        <taxon>Streptomyces</taxon>
    </lineage>
</organism>
<gene>
    <name evidence="2" type="ORF">JO379_000545</name>
</gene>
<dbReference type="RefSeq" id="WP_307841876.1">
    <property type="nucleotide sequence ID" value="NZ_JAGIOH010000001.1"/>
</dbReference>
<sequence>MFTETWWGVWWPWMLIWSVTAASVLTLVILAVRDLRRRRRPAGRNLNYSICFYLHNTAIMDQYQMGRYTVALRKEVEQRTSDNKDGNIRATVFGIGAGAGRRDSREIVSRYLEVAEPISVIGVIMDVLERNDVIVHVDLVNGTVQRNEALVKALATTHGSRAPQDSVRLRDIEDYVLLRGRFRKISEEPEGTVFLAPYGDPDGPGAAPESPRVRVTCATEGLRDEVPRGAFSARCLGKVQDWNAEDAVLEVQAIAIFL</sequence>
<keyword evidence="1" id="KW-0472">Membrane</keyword>
<name>A0ABS4XX35_9ACTN</name>
<dbReference type="EMBL" id="JAGIOH010000001">
    <property type="protein sequence ID" value="MBP2401076.1"/>
    <property type="molecule type" value="Genomic_DNA"/>
</dbReference>
<keyword evidence="1" id="KW-0812">Transmembrane</keyword>
<reference evidence="2 3" key="1">
    <citation type="submission" date="2021-03" db="EMBL/GenBank/DDBJ databases">
        <title>Sequencing the genomes of 1000 actinobacteria strains.</title>
        <authorList>
            <person name="Klenk H.-P."/>
        </authorList>
    </citation>
    <scope>NUCLEOTIDE SEQUENCE [LARGE SCALE GENOMIC DNA]</scope>
    <source>
        <strain evidence="2 3">DSM 41480</strain>
    </source>
</reference>
<dbReference type="GeneID" id="91567425"/>
<keyword evidence="1" id="KW-1133">Transmembrane helix</keyword>
<accession>A0ABS4XX35</accession>
<evidence type="ECO:0000313" key="2">
    <source>
        <dbReference type="EMBL" id="MBP2401076.1"/>
    </source>
</evidence>
<proteinExistence type="predicted"/>
<dbReference type="Proteomes" id="UP001519291">
    <property type="component" value="Unassembled WGS sequence"/>
</dbReference>
<feature type="transmembrane region" description="Helical" evidence="1">
    <location>
        <begin position="12"/>
        <end position="32"/>
    </location>
</feature>
<comment type="caution">
    <text evidence="2">The sequence shown here is derived from an EMBL/GenBank/DDBJ whole genome shotgun (WGS) entry which is preliminary data.</text>
</comment>
<protein>
    <submittedName>
        <fullName evidence="2">Uncharacterized protein</fullName>
    </submittedName>
</protein>
<evidence type="ECO:0000313" key="3">
    <source>
        <dbReference type="Proteomes" id="UP001519291"/>
    </source>
</evidence>